<dbReference type="InParanoid" id="A0A667XJX6"/>
<accession>A0A667XJX6</accession>
<reference evidence="2" key="3">
    <citation type="submission" date="2025-09" db="UniProtKB">
        <authorList>
            <consortium name="Ensembl"/>
        </authorList>
    </citation>
    <scope>IDENTIFICATION</scope>
</reference>
<dbReference type="InterPro" id="IPR028265">
    <property type="entry name" value="TTDN1/SICKLE"/>
</dbReference>
<evidence type="ECO:0008006" key="4">
    <source>
        <dbReference type="Google" id="ProtNLM"/>
    </source>
</evidence>
<evidence type="ECO:0000256" key="1">
    <source>
        <dbReference type="SAM" id="MobiDB-lite"/>
    </source>
</evidence>
<evidence type="ECO:0000313" key="3">
    <source>
        <dbReference type="Proteomes" id="UP000472263"/>
    </source>
</evidence>
<dbReference type="Pfam" id="PF15502">
    <property type="entry name" value="MPLKIP"/>
    <property type="match status" value="1"/>
</dbReference>
<dbReference type="AlphaFoldDB" id="A0A667XJX6"/>
<reference evidence="2" key="1">
    <citation type="submission" date="2019-06" db="EMBL/GenBank/DDBJ databases">
        <authorList>
            <consortium name="Wellcome Sanger Institute Data Sharing"/>
        </authorList>
    </citation>
    <scope>NUCLEOTIDE SEQUENCE [LARGE SCALE GENOMIC DNA]</scope>
</reference>
<keyword evidence="3" id="KW-1185">Reference proteome</keyword>
<dbReference type="FunCoup" id="A0A667XJX6">
    <property type="interactions" value="809"/>
</dbReference>
<feature type="compositionally biased region" description="Gly residues" evidence="1">
    <location>
        <begin position="96"/>
        <end position="105"/>
    </location>
</feature>
<protein>
    <recommendedName>
        <fullName evidence="4">M-phase specific PLK1 interacting protein</fullName>
    </recommendedName>
</protein>
<reference evidence="2" key="2">
    <citation type="submission" date="2025-08" db="UniProtKB">
        <authorList>
            <consortium name="Ensembl"/>
        </authorList>
    </citation>
    <scope>IDENTIFICATION</scope>
</reference>
<dbReference type="Proteomes" id="UP000472263">
    <property type="component" value="Chromosome 17"/>
</dbReference>
<feature type="region of interest" description="Disordered" evidence="1">
    <location>
        <begin position="1"/>
        <end position="118"/>
    </location>
</feature>
<organism evidence="2 3">
    <name type="scientific">Myripristis murdjan</name>
    <name type="common">pinecone soldierfish</name>
    <dbReference type="NCBI Taxonomy" id="586833"/>
    <lineage>
        <taxon>Eukaryota</taxon>
        <taxon>Metazoa</taxon>
        <taxon>Chordata</taxon>
        <taxon>Craniata</taxon>
        <taxon>Vertebrata</taxon>
        <taxon>Euteleostomi</taxon>
        <taxon>Actinopterygii</taxon>
        <taxon>Neopterygii</taxon>
        <taxon>Teleostei</taxon>
        <taxon>Neoteleostei</taxon>
        <taxon>Acanthomorphata</taxon>
        <taxon>Holocentriformes</taxon>
        <taxon>Holocentridae</taxon>
        <taxon>Myripristis</taxon>
    </lineage>
</organism>
<proteinExistence type="predicted"/>
<evidence type="ECO:0000313" key="2">
    <source>
        <dbReference type="Ensembl" id="ENSMMDP00005018070.1"/>
    </source>
</evidence>
<dbReference type="Ensembl" id="ENSMMDT00005018517.1">
    <property type="protein sequence ID" value="ENSMMDP00005018070.1"/>
    <property type="gene ID" value="ENSMMDG00005009046.1"/>
</dbReference>
<sequence>MYRAPARQPSPGAPRPAGTYRSPPGAFHGARSPSFGPRYAGSRQYGCSPGGSPGSPAAFSHRAYSDSPAGFGSRGYGDSPAGFGGRSYGDSPAGFGSRGYGGSGGKTRRRPDGFRRSHGADRADAVERYFSPAMLQDPWAGLRPVEVVHLVSHQYTERTFILENKLCMPLFCFLL</sequence>
<name>A0A667XJX6_9TELE</name>